<evidence type="ECO:0000256" key="1">
    <source>
        <dbReference type="SAM" id="Phobius"/>
    </source>
</evidence>
<dbReference type="OrthoDB" id="5427664at2759"/>
<reference evidence="3" key="1">
    <citation type="journal article" date="2021" name="BMC Genomics">
        <title>Chromosome-level genome assembly and manually-curated proteome of model necrotroph Parastagonospora nodorum Sn15 reveals a genome-wide trove of candidate effector homologs, and redundancy of virulence-related functions within an accessory chromosome.</title>
        <authorList>
            <person name="Bertazzoni S."/>
            <person name="Jones D.A.B."/>
            <person name="Phan H.T."/>
            <person name="Tan K.-C."/>
            <person name="Hane J.K."/>
        </authorList>
    </citation>
    <scope>NUCLEOTIDE SEQUENCE [LARGE SCALE GENOMIC DNA]</scope>
    <source>
        <strain evidence="3">SN15 / ATCC MYA-4574 / FGSC 10173)</strain>
    </source>
</reference>
<feature type="transmembrane region" description="Helical" evidence="1">
    <location>
        <begin position="182"/>
        <end position="202"/>
    </location>
</feature>
<feature type="transmembrane region" description="Helical" evidence="1">
    <location>
        <begin position="13"/>
        <end position="38"/>
    </location>
</feature>
<protein>
    <submittedName>
        <fullName evidence="2">Uncharacterized protein</fullName>
    </submittedName>
</protein>
<keyword evidence="1" id="KW-0812">Transmembrane</keyword>
<dbReference type="VEuPathDB" id="FungiDB:JI435_084170"/>
<dbReference type="Proteomes" id="UP000663193">
    <property type="component" value="Chromosome 2"/>
</dbReference>
<dbReference type="AlphaFoldDB" id="A0A7U2HYA4"/>
<feature type="transmembrane region" description="Helical" evidence="1">
    <location>
        <begin position="214"/>
        <end position="234"/>
    </location>
</feature>
<evidence type="ECO:0000313" key="2">
    <source>
        <dbReference type="EMBL" id="QRC92517.1"/>
    </source>
</evidence>
<feature type="transmembrane region" description="Helical" evidence="1">
    <location>
        <begin position="149"/>
        <end position="170"/>
    </location>
</feature>
<organism evidence="2 3">
    <name type="scientific">Phaeosphaeria nodorum (strain SN15 / ATCC MYA-4574 / FGSC 10173)</name>
    <name type="common">Glume blotch fungus</name>
    <name type="synonym">Parastagonospora nodorum</name>
    <dbReference type="NCBI Taxonomy" id="321614"/>
    <lineage>
        <taxon>Eukaryota</taxon>
        <taxon>Fungi</taxon>
        <taxon>Dikarya</taxon>
        <taxon>Ascomycota</taxon>
        <taxon>Pezizomycotina</taxon>
        <taxon>Dothideomycetes</taxon>
        <taxon>Pleosporomycetidae</taxon>
        <taxon>Pleosporales</taxon>
        <taxon>Pleosporineae</taxon>
        <taxon>Phaeosphaeriaceae</taxon>
        <taxon>Parastagonospora</taxon>
    </lineage>
</organism>
<name>A0A7U2HYA4_PHANO</name>
<keyword evidence="3" id="KW-1185">Reference proteome</keyword>
<dbReference type="KEGG" id="pno:SNOG_08417"/>
<gene>
    <name evidence="2" type="ORF">JI435_084170</name>
</gene>
<dbReference type="RefSeq" id="XP_001798730.1">
    <property type="nucleotide sequence ID" value="XM_001798678.1"/>
</dbReference>
<keyword evidence="1" id="KW-1133">Transmembrane helix</keyword>
<sequence>MACVSIGEANPDIAGLGILVAFVIQSVIAVNVSIYTFVLSSIIQQRWKDADPDPSPPSHFDSLPAWMRPRLELYSSISFSVFNSLLTAYASKPSTDDQKKHASHRRMAGRIWEWVVGKQPDHKRVRTEKSKIEDERTPTAMRLGFANRILLAGNDAQTFTGIALLISALVQAKTMSFYHMHILYDAISLVVISNCAASRCISSDGRLKRYTRQLLIVIWAILFITYFSVFAARLQSWDNNMPLHCYRTKNISYPSNKHPRADHAYIGATFAYTVLSIATALW</sequence>
<dbReference type="EMBL" id="CP069024">
    <property type="protein sequence ID" value="QRC92517.1"/>
    <property type="molecule type" value="Genomic_DNA"/>
</dbReference>
<dbReference type="PANTHER" id="PTHR37577">
    <property type="entry name" value="INTEGRAL MEMBRANE PROTEIN"/>
    <property type="match status" value="1"/>
</dbReference>
<keyword evidence="1" id="KW-0472">Membrane</keyword>
<dbReference type="PANTHER" id="PTHR37577:SF1">
    <property type="entry name" value="INTEGRAL MEMBRANE PROTEIN"/>
    <property type="match status" value="1"/>
</dbReference>
<proteinExistence type="predicted"/>
<accession>A0A7U2HYA4</accession>
<dbReference type="InterPro" id="IPR053018">
    <property type="entry name" value="Elsinochrome_Biosynth-Asso"/>
</dbReference>
<feature type="transmembrane region" description="Helical" evidence="1">
    <location>
        <begin position="263"/>
        <end position="281"/>
    </location>
</feature>
<evidence type="ECO:0000313" key="3">
    <source>
        <dbReference type="Proteomes" id="UP000663193"/>
    </source>
</evidence>